<feature type="transmembrane region" description="Helical" evidence="1">
    <location>
        <begin position="236"/>
        <end position="254"/>
    </location>
</feature>
<feature type="transmembrane region" description="Helical" evidence="1">
    <location>
        <begin position="94"/>
        <end position="111"/>
    </location>
</feature>
<evidence type="ECO:0000313" key="3">
    <source>
        <dbReference type="EMBL" id="PIP52731.1"/>
    </source>
</evidence>
<feature type="transmembrane region" description="Helical" evidence="1">
    <location>
        <begin position="117"/>
        <end position="135"/>
    </location>
</feature>
<gene>
    <name evidence="3" type="ORF">COX08_04830</name>
</gene>
<dbReference type="AlphaFoldDB" id="A0A2H0B526"/>
<keyword evidence="1" id="KW-1133">Transmembrane helix</keyword>
<dbReference type="Proteomes" id="UP000229459">
    <property type="component" value="Unassembled WGS sequence"/>
</dbReference>
<dbReference type="InterPro" id="IPR000620">
    <property type="entry name" value="EamA_dom"/>
</dbReference>
<dbReference type="Pfam" id="PF00892">
    <property type="entry name" value="EamA"/>
    <property type="match status" value="2"/>
</dbReference>
<dbReference type="SUPFAM" id="SSF103481">
    <property type="entry name" value="Multidrug resistance efflux transporter EmrE"/>
    <property type="match status" value="2"/>
</dbReference>
<sequence length="279" mass="30859">MHQVIWLSLAGLLVGFSQVINKYISKSKHSPITLTTALMWLAAIFTLPFLFINSELPKSYNIWLLILVSACLFAFSFMLAIMAYKKADISTVSIIQKTSIILIVLIGIIFLKEKYTLFSLIGSGLILLAGFVVVIEQKKIIISEGIFWALLSTILGVGATILDKIILKSISPFVYASLNCFLVGLVFAPRKGFISEITQLIQTHFTWIMLSALLNSAGFVMILFVLKNTDVSQTIPVYDCIAFIIPILLGIAILKEHTNIKKKIIGTTLGIVGILLQYI</sequence>
<feature type="domain" description="EamA" evidence="2">
    <location>
        <begin position="145"/>
        <end position="276"/>
    </location>
</feature>
<protein>
    <recommendedName>
        <fullName evidence="2">EamA domain-containing protein</fullName>
    </recommendedName>
</protein>
<feature type="transmembrane region" description="Helical" evidence="1">
    <location>
        <begin position="205"/>
        <end position="224"/>
    </location>
</feature>
<evidence type="ECO:0000259" key="2">
    <source>
        <dbReference type="Pfam" id="PF00892"/>
    </source>
</evidence>
<dbReference type="PANTHER" id="PTHR22911:SF137">
    <property type="entry name" value="SOLUTE CARRIER FAMILY 35 MEMBER G2-RELATED"/>
    <property type="match status" value="1"/>
</dbReference>
<feature type="transmembrane region" description="Helical" evidence="1">
    <location>
        <begin position="173"/>
        <end position="193"/>
    </location>
</feature>
<proteinExistence type="predicted"/>
<evidence type="ECO:0000313" key="4">
    <source>
        <dbReference type="Proteomes" id="UP000229459"/>
    </source>
</evidence>
<comment type="caution">
    <text evidence="3">The sequence shown here is derived from an EMBL/GenBank/DDBJ whole genome shotgun (WGS) entry which is preliminary data.</text>
</comment>
<accession>A0A2H0B526</accession>
<dbReference type="GO" id="GO:0016020">
    <property type="term" value="C:membrane"/>
    <property type="evidence" value="ECO:0007669"/>
    <property type="project" value="InterPro"/>
</dbReference>
<dbReference type="InterPro" id="IPR037185">
    <property type="entry name" value="EmrE-like"/>
</dbReference>
<feature type="transmembrane region" description="Helical" evidence="1">
    <location>
        <begin position="6"/>
        <end position="24"/>
    </location>
</feature>
<dbReference type="EMBL" id="PCSR01000116">
    <property type="protein sequence ID" value="PIP52731.1"/>
    <property type="molecule type" value="Genomic_DNA"/>
</dbReference>
<feature type="transmembrane region" description="Helical" evidence="1">
    <location>
        <begin position="62"/>
        <end position="82"/>
    </location>
</feature>
<keyword evidence="1" id="KW-0472">Membrane</keyword>
<name>A0A2H0B526_9BACT</name>
<reference evidence="3 4" key="1">
    <citation type="submission" date="2017-09" db="EMBL/GenBank/DDBJ databases">
        <title>Depth-based differentiation of microbial function through sediment-hosted aquifers and enrichment of novel symbionts in the deep terrestrial subsurface.</title>
        <authorList>
            <person name="Probst A.J."/>
            <person name="Ladd B."/>
            <person name="Jarett J.K."/>
            <person name="Geller-Mcgrath D.E."/>
            <person name="Sieber C.M."/>
            <person name="Emerson J.B."/>
            <person name="Anantharaman K."/>
            <person name="Thomas B.C."/>
            <person name="Malmstrom R."/>
            <person name="Stieglmeier M."/>
            <person name="Klingl A."/>
            <person name="Woyke T."/>
            <person name="Ryan C.M."/>
            <person name="Banfield J.F."/>
        </authorList>
    </citation>
    <scope>NUCLEOTIDE SEQUENCE [LARGE SCALE GENOMIC DNA]</scope>
    <source>
        <strain evidence="3">CG23_combo_of_CG06-09_8_20_14_all_34_8</strain>
    </source>
</reference>
<keyword evidence="1" id="KW-0812">Transmembrane</keyword>
<feature type="domain" description="EamA" evidence="2">
    <location>
        <begin position="4"/>
        <end position="134"/>
    </location>
</feature>
<organism evidence="3 4">
    <name type="scientific">Candidatus Beckwithbacteria bacterium CG23_combo_of_CG06-09_8_20_14_all_34_8</name>
    <dbReference type="NCBI Taxonomy" id="1974497"/>
    <lineage>
        <taxon>Bacteria</taxon>
        <taxon>Candidatus Beckwithiibacteriota</taxon>
    </lineage>
</organism>
<dbReference type="Gene3D" id="1.10.3730.20">
    <property type="match status" value="2"/>
</dbReference>
<feature type="transmembrane region" description="Helical" evidence="1">
    <location>
        <begin position="31"/>
        <end position="50"/>
    </location>
</feature>
<dbReference type="PANTHER" id="PTHR22911">
    <property type="entry name" value="ACYL-MALONYL CONDENSING ENZYME-RELATED"/>
    <property type="match status" value="1"/>
</dbReference>
<feature type="transmembrane region" description="Helical" evidence="1">
    <location>
        <begin position="147"/>
        <end position="167"/>
    </location>
</feature>
<evidence type="ECO:0000256" key="1">
    <source>
        <dbReference type="SAM" id="Phobius"/>
    </source>
</evidence>